<dbReference type="Proteomes" id="UP000054558">
    <property type="component" value="Unassembled WGS sequence"/>
</dbReference>
<feature type="region of interest" description="Disordered" evidence="1">
    <location>
        <begin position="363"/>
        <end position="388"/>
    </location>
</feature>
<sequence>MADAPFPRQWGEIDLLKPEESEVLQSILAEAQSEDEITRVTAVRRFKDTIIHSYVAESTGSLAHVAAFILERGFLKVITTGLEECVSGSWVVLPRAKDRRRFKGDIPVLWKPSVYLTAFLALAADARTIRYMTKHSPRLLHFLKAIFRRAHACTDRNLEFMKDQIMDALISNLPEICMASNTICKNLGQDTKFLSAVMQHAATMDLLGGTQGYSRLDVLDCAACLVHTLQPFADKASLALLEADSLQFAAKLLLVSNDKIPILWTIELLRKLAEGQTIAPKPWPLGFRSSSAALKSAVLALALCPEQLSSGGDHLLMLKIAACLGPALPLVTDPSGVWDLQKLRAEIEKEALKDPAAQKRAEQLRGIFSRQEESGGNNKREEMFSTRV</sequence>
<dbReference type="AlphaFoldDB" id="A0A1Y1I2Y3"/>
<name>A0A1Y1I2Y3_KLENI</name>
<feature type="compositionally biased region" description="Basic and acidic residues" evidence="1">
    <location>
        <begin position="370"/>
        <end position="388"/>
    </location>
</feature>
<evidence type="ECO:0000256" key="1">
    <source>
        <dbReference type="SAM" id="MobiDB-lite"/>
    </source>
</evidence>
<dbReference type="EMBL" id="DF237177">
    <property type="protein sequence ID" value="GAQ85290.1"/>
    <property type="molecule type" value="Genomic_DNA"/>
</dbReference>
<reference evidence="2 3" key="1">
    <citation type="journal article" date="2014" name="Nat. Commun.">
        <title>Klebsormidium flaccidum genome reveals primary factors for plant terrestrial adaptation.</title>
        <authorList>
            <person name="Hori K."/>
            <person name="Maruyama F."/>
            <person name="Fujisawa T."/>
            <person name="Togashi T."/>
            <person name="Yamamoto N."/>
            <person name="Seo M."/>
            <person name="Sato S."/>
            <person name="Yamada T."/>
            <person name="Mori H."/>
            <person name="Tajima N."/>
            <person name="Moriyama T."/>
            <person name="Ikeuchi M."/>
            <person name="Watanabe M."/>
            <person name="Wada H."/>
            <person name="Kobayashi K."/>
            <person name="Saito M."/>
            <person name="Masuda T."/>
            <person name="Sasaki-Sekimoto Y."/>
            <person name="Mashiguchi K."/>
            <person name="Awai K."/>
            <person name="Shimojima M."/>
            <person name="Masuda S."/>
            <person name="Iwai M."/>
            <person name="Nobusawa T."/>
            <person name="Narise T."/>
            <person name="Kondo S."/>
            <person name="Saito H."/>
            <person name="Sato R."/>
            <person name="Murakawa M."/>
            <person name="Ihara Y."/>
            <person name="Oshima-Yamada Y."/>
            <person name="Ohtaka K."/>
            <person name="Satoh M."/>
            <person name="Sonobe K."/>
            <person name="Ishii M."/>
            <person name="Ohtani R."/>
            <person name="Kanamori-Sato M."/>
            <person name="Honoki R."/>
            <person name="Miyazaki D."/>
            <person name="Mochizuki H."/>
            <person name="Umetsu J."/>
            <person name="Higashi K."/>
            <person name="Shibata D."/>
            <person name="Kamiya Y."/>
            <person name="Sato N."/>
            <person name="Nakamura Y."/>
            <person name="Tabata S."/>
            <person name="Ida S."/>
            <person name="Kurokawa K."/>
            <person name="Ohta H."/>
        </authorList>
    </citation>
    <scope>NUCLEOTIDE SEQUENCE [LARGE SCALE GENOMIC DNA]</scope>
    <source>
        <strain evidence="2 3">NIES-2285</strain>
    </source>
</reference>
<protein>
    <submittedName>
        <fullName evidence="2">Uncharacterized protein</fullName>
    </submittedName>
</protein>
<evidence type="ECO:0000313" key="2">
    <source>
        <dbReference type="EMBL" id="GAQ85290.1"/>
    </source>
</evidence>
<gene>
    <name evidence="2" type="ORF">KFL_002280040</name>
</gene>
<evidence type="ECO:0000313" key="3">
    <source>
        <dbReference type="Proteomes" id="UP000054558"/>
    </source>
</evidence>
<proteinExistence type="predicted"/>
<keyword evidence="3" id="KW-1185">Reference proteome</keyword>
<organism evidence="2 3">
    <name type="scientific">Klebsormidium nitens</name>
    <name type="common">Green alga</name>
    <name type="synonym">Ulothrix nitens</name>
    <dbReference type="NCBI Taxonomy" id="105231"/>
    <lineage>
        <taxon>Eukaryota</taxon>
        <taxon>Viridiplantae</taxon>
        <taxon>Streptophyta</taxon>
        <taxon>Klebsormidiophyceae</taxon>
        <taxon>Klebsormidiales</taxon>
        <taxon>Klebsormidiaceae</taxon>
        <taxon>Klebsormidium</taxon>
    </lineage>
</organism>
<accession>A0A1Y1I2Y3</accession>